<dbReference type="Gene3D" id="3.30.9.10">
    <property type="entry name" value="D-Amino Acid Oxidase, subunit A, domain 2"/>
    <property type="match status" value="1"/>
</dbReference>
<dbReference type="InterPro" id="IPR051205">
    <property type="entry name" value="UbiH/COQ6_monooxygenase"/>
</dbReference>
<dbReference type="EMBL" id="JAFNAA010000317">
    <property type="protein sequence ID" value="MBO1110110.1"/>
    <property type="molecule type" value="Genomic_DNA"/>
</dbReference>
<organism evidence="1 2">
    <name type="scientific">Plesiomonas shigelloides</name>
    <name type="common">Aeromonas shigelloides</name>
    <dbReference type="NCBI Taxonomy" id="703"/>
    <lineage>
        <taxon>Bacteria</taxon>
        <taxon>Pseudomonadati</taxon>
        <taxon>Pseudomonadota</taxon>
        <taxon>Gammaproteobacteria</taxon>
        <taxon>Enterobacterales</taxon>
        <taxon>Enterobacteriaceae</taxon>
        <taxon>Plesiomonas</taxon>
    </lineage>
</organism>
<dbReference type="AlphaFoldDB" id="A0A8I2B6L7"/>
<dbReference type="Proteomes" id="UP000664658">
    <property type="component" value="Unassembled WGS sequence"/>
</dbReference>
<name>A0A8I2B6L7_PLESH</name>
<sequence length="112" mass="12753">VRAQAGSGLSGWQDRRSSLVVWVTTAARQQDTSWQRFYRSGPRAFLPLYCQHGSLVWYDKRARIKQLSALRNAQLHKAISQAFPARLGEYEVLAKGEYALVRRHAQQNVIPG</sequence>
<reference evidence="1" key="1">
    <citation type="submission" date="2021-03" db="EMBL/GenBank/DDBJ databases">
        <title>Plesiomonas shigelloides zfcc0051, isolated from zebrafish feces.</title>
        <authorList>
            <person name="Vanderhoek Z."/>
            <person name="Gaulke C."/>
        </authorList>
    </citation>
    <scope>NUCLEOTIDE SEQUENCE</scope>
    <source>
        <strain evidence="1">Zfcc0051</strain>
    </source>
</reference>
<evidence type="ECO:0000313" key="1">
    <source>
        <dbReference type="EMBL" id="MBO1110110.1"/>
    </source>
</evidence>
<proteinExistence type="predicted"/>
<dbReference type="GO" id="GO:0008682">
    <property type="term" value="F:3-demethoxyubiquinol 3-hydroxylase activity"/>
    <property type="evidence" value="ECO:0007669"/>
    <property type="project" value="TreeGrafter"/>
</dbReference>
<comment type="caution">
    <text evidence="1">The sequence shown here is derived from an EMBL/GenBank/DDBJ whole genome shotgun (WGS) entry which is preliminary data.</text>
</comment>
<feature type="non-terminal residue" evidence="1">
    <location>
        <position position="1"/>
    </location>
</feature>
<dbReference type="PANTHER" id="PTHR43876">
    <property type="entry name" value="UBIQUINONE BIOSYNTHESIS MONOOXYGENASE COQ6, MITOCHONDRIAL"/>
    <property type="match status" value="1"/>
</dbReference>
<gene>
    <name evidence="1" type="primary">ubiF</name>
    <name evidence="1" type="synonym">yleB</name>
    <name evidence="1" type="ORF">J2R62_18505</name>
</gene>
<accession>A0A8I2B6L7</accession>
<evidence type="ECO:0000313" key="2">
    <source>
        <dbReference type="Proteomes" id="UP000664658"/>
    </source>
</evidence>
<dbReference type="PANTHER" id="PTHR43876:SF10">
    <property type="entry name" value="3-DEMETHOXYUBIQUINOL 3-HYDROXYLASE"/>
    <property type="match status" value="1"/>
</dbReference>
<protein>
    <submittedName>
        <fullName evidence="1">2-octaprenyl-3-methyl-6-methoxy-1,4-benzoquinol hydroxylase</fullName>
    </submittedName>
</protein>